<evidence type="ECO:0000313" key="2">
    <source>
        <dbReference type="EMBL" id="CAH2063289.1"/>
    </source>
</evidence>
<organism evidence="2 3">
    <name type="scientific">Iphiclides podalirius</name>
    <name type="common">scarce swallowtail</name>
    <dbReference type="NCBI Taxonomy" id="110791"/>
    <lineage>
        <taxon>Eukaryota</taxon>
        <taxon>Metazoa</taxon>
        <taxon>Ecdysozoa</taxon>
        <taxon>Arthropoda</taxon>
        <taxon>Hexapoda</taxon>
        <taxon>Insecta</taxon>
        <taxon>Pterygota</taxon>
        <taxon>Neoptera</taxon>
        <taxon>Endopterygota</taxon>
        <taxon>Lepidoptera</taxon>
        <taxon>Glossata</taxon>
        <taxon>Ditrysia</taxon>
        <taxon>Papilionoidea</taxon>
        <taxon>Papilionidae</taxon>
        <taxon>Papilioninae</taxon>
        <taxon>Iphiclides</taxon>
    </lineage>
</organism>
<feature type="non-terminal residue" evidence="2">
    <location>
        <position position="69"/>
    </location>
</feature>
<keyword evidence="3" id="KW-1185">Reference proteome</keyword>
<evidence type="ECO:0000256" key="1">
    <source>
        <dbReference type="SAM" id="MobiDB-lite"/>
    </source>
</evidence>
<evidence type="ECO:0000313" key="3">
    <source>
        <dbReference type="Proteomes" id="UP000837857"/>
    </source>
</evidence>
<feature type="region of interest" description="Disordered" evidence="1">
    <location>
        <begin position="1"/>
        <end position="28"/>
    </location>
</feature>
<dbReference type="EMBL" id="OW152815">
    <property type="protein sequence ID" value="CAH2063289.1"/>
    <property type="molecule type" value="Genomic_DNA"/>
</dbReference>
<dbReference type="Proteomes" id="UP000837857">
    <property type="component" value="Chromosome 3"/>
</dbReference>
<accession>A0ABN8ITX8</accession>
<proteinExistence type="predicted"/>
<sequence length="69" mass="7904">MSANKYIGDVRRPRSSGTSAHRPDDSETALGRCLREWIKNEQRRAMCGRRCPQFPQPFQTSPPLLSEND</sequence>
<name>A0ABN8ITX8_9NEOP</name>
<protein>
    <submittedName>
        <fullName evidence="2">Uncharacterized protein</fullName>
    </submittedName>
</protein>
<reference evidence="2" key="1">
    <citation type="submission" date="2022-03" db="EMBL/GenBank/DDBJ databases">
        <authorList>
            <person name="Martin H S."/>
        </authorList>
    </citation>
    <scope>NUCLEOTIDE SEQUENCE</scope>
</reference>
<gene>
    <name evidence="2" type="ORF">IPOD504_LOCUS12455</name>
</gene>